<sequence>MSFLNNFTKEYLFEEIVRLQKVRFLIGVFLLIFNLLSVAGIPYLMKLIIDGITLGDYETTWFYLYMMITLVAISLIVSSVSSLTLNKLLAISFINIRKKIISKISKIRYEKLNKYPESDLLNRIVHELSSIQRDILNVSLSIIGGFLNILISLTIIFILNPFIGILVVFFMPIYVVSTYILGNKLNFLSREYIENQTNTINNGFLFLNRRLVSAVYNFKRFWDNVFYQLFSKAYELDIKIGRNYVANEIVQKVLSNVSLIIIIIIGIQSTLSQMVTVGTMIALITYMNQVFNPIQGLIGNIMALRVMQVSTDRIEEILVLQEESTNKESLELPFETIKKLSMKNVDYTYYNSNSKIHITTATFVKGKVNFLLGNNGTGKTTLLKLLLGAYRPEKGKLFINDKEISFDILTVMRKKVGVVFREGNLIPGDINDNFGLSLSSKELLQKIKDIIGENANKVKDLDFQSSVSTGQEYIISVMRAILHNKEVLILDEVISNLDHNYREIIMPLLRRLSEDKIIIIITHENELITESDNIVSLN</sequence>
<evidence type="ECO:0000256" key="2">
    <source>
        <dbReference type="ARBA" id="ARBA00022692"/>
    </source>
</evidence>
<feature type="transmembrane region" description="Helical" evidence="7">
    <location>
        <begin position="259"/>
        <end position="287"/>
    </location>
</feature>
<dbReference type="Gene3D" id="3.40.50.300">
    <property type="entry name" value="P-loop containing nucleotide triphosphate hydrolases"/>
    <property type="match status" value="1"/>
</dbReference>
<dbReference type="PROSITE" id="PS50893">
    <property type="entry name" value="ABC_TRANSPORTER_2"/>
    <property type="match status" value="1"/>
</dbReference>
<keyword evidence="11" id="KW-1185">Reference proteome</keyword>
<dbReference type="PANTHER" id="PTHR43394">
    <property type="entry name" value="ATP-DEPENDENT PERMEASE MDL1, MITOCHONDRIAL"/>
    <property type="match status" value="1"/>
</dbReference>
<name>A0ABS5MC16_9BACI</name>
<comment type="caution">
    <text evidence="10">The sequence shown here is derived from an EMBL/GenBank/DDBJ whole genome shotgun (WGS) entry which is preliminary data.</text>
</comment>
<organism evidence="10 11">
    <name type="scientific">Ornithinibacillus massiliensis</name>
    <dbReference type="NCBI Taxonomy" id="1944633"/>
    <lineage>
        <taxon>Bacteria</taxon>
        <taxon>Bacillati</taxon>
        <taxon>Bacillota</taxon>
        <taxon>Bacilli</taxon>
        <taxon>Bacillales</taxon>
        <taxon>Bacillaceae</taxon>
        <taxon>Ornithinibacillus</taxon>
    </lineage>
</organism>
<dbReference type="PROSITE" id="PS50929">
    <property type="entry name" value="ABC_TM1F"/>
    <property type="match status" value="1"/>
</dbReference>
<keyword evidence="6 7" id="KW-0472">Membrane</keyword>
<evidence type="ECO:0000313" key="10">
    <source>
        <dbReference type="EMBL" id="MBS3679845.1"/>
    </source>
</evidence>
<comment type="subcellular location">
    <subcellularLocation>
        <location evidence="1">Cell membrane</location>
        <topology evidence="1">Multi-pass membrane protein</topology>
    </subcellularLocation>
</comment>
<proteinExistence type="predicted"/>
<evidence type="ECO:0000256" key="5">
    <source>
        <dbReference type="ARBA" id="ARBA00022989"/>
    </source>
</evidence>
<feature type="transmembrane region" description="Helical" evidence="7">
    <location>
        <begin position="162"/>
        <end position="182"/>
    </location>
</feature>
<keyword evidence="2 7" id="KW-0812">Transmembrane</keyword>
<dbReference type="InterPro" id="IPR039421">
    <property type="entry name" value="Type_1_exporter"/>
</dbReference>
<dbReference type="RefSeq" id="WP_211741402.1">
    <property type="nucleotide sequence ID" value="NZ_JAGXBY010000002.1"/>
</dbReference>
<dbReference type="Pfam" id="PF00005">
    <property type="entry name" value="ABC_tran"/>
    <property type="match status" value="1"/>
</dbReference>
<feature type="domain" description="ABC transporter" evidence="8">
    <location>
        <begin position="340"/>
        <end position="538"/>
    </location>
</feature>
<evidence type="ECO:0000259" key="8">
    <source>
        <dbReference type="PROSITE" id="PS50893"/>
    </source>
</evidence>
<evidence type="ECO:0000256" key="6">
    <source>
        <dbReference type="ARBA" id="ARBA00023136"/>
    </source>
</evidence>
<reference evidence="10 11" key="1">
    <citation type="submission" date="2021-05" db="EMBL/GenBank/DDBJ databases">
        <title>Ornithinibacillus massiliensis sp. nov.</title>
        <authorList>
            <person name="Iwaza R."/>
            <person name="Lagier J.-C."/>
            <person name="Raoult D."/>
        </authorList>
    </citation>
    <scope>NUCLEOTIDE SEQUENCE [LARGE SCALE GENOMIC DNA]</scope>
    <source>
        <strain evidence="10 11">Marseille-P3601</strain>
    </source>
</reference>
<evidence type="ECO:0000259" key="9">
    <source>
        <dbReference type="PROSITE" id="PS50929"/>
    </source>
</evidence>
<dbReference type="SMART" id="SM00382">
    <property type="entry name" value="AAA"/>
    <property type="match status" value="1"/>
</dbReference>
<evidence type="ECO:0000256" key="4">
    <source>
        <dbReference type="ARBA" id="ARBA00022840"/>
    </source>
</evidence>
<dbReference type="Gene3D" id="1.20.1560.10">
    <property type="entry name" value="ABC transporter type 1, transmembrane domain"/>
    <property type="match status" value="1"/>
</dbReference>
<accession>A0ABS5MC16</accession>
<dbReference type="GO" id="GO:0005524">
    <property type="term" value="F:ATP binding"/>
    <property type="evidence" value="ECO:0007669"/>
    <property type="project" value="UniProtKB-KW"/>
</dbReference>
<evidence type="ECO:0000256" key="1">
    <source>
        <dbReference type="ARBA" id="ARBA00004651"/>
    </source>
</evidence>
<feature type="domain" description="ABC transmembrane type-1" evidence="9">
    <location>
        <begin position="25"/>
        <end position="304"/>
    </location>
</feature>
<protein>
    <submittedName>
        <fullName evidence="10">ABC transporter ATP-binding protein</fullName>
    </submittedName>
</protein>
<keyword evidence="5 7" id="KW-1133">Transmembrane helix</keyword>
<keyword evidence="4 10" id="KW-0067">ATP-binding</keyword>
<dbReference type="InterPro" id="IPR027417">
    <property type="entry name" value="P-loop_NTPase"/>
</dbReference>
<feature type="transmembrane region" description="Helical" evidence="7">
    <location>
        <begin position="24"/>
        <end position="44"/>
    </location>
</feature>
<dbReference type="Proteomes" id="UP000681870">
    <property type="component" value="Unassembled WGS sequence"/>
</dbReference>
<evidence type="ECO:0000256" key="7">
    <source>
        <dbReference type="SAM" id="Phobius"/>
    </source>
</evidence>
<dbReference type="EMBL" id="JAGXBY010000002">
    <property type="protein sequence ID" value="MBS3679845.1"/>
    <property type="molecule type" value="Genomic_DNA"/>
</dbReference>
<dbReference type="SUPFAM" id="SSF90123">
    <property type="entry name" value="ABC transporter transmembrane region"/>
    <property type="match status" value="1"/>
</dbReference>
<evidence type="ECO:0000313" key="11">
    <source>
        <dbReference type="Proteomes" id="UP000681870"/>
    </source>
</evidence>
<dbReference type="Pfam" id="PF00664">
    <property type="entry name" value="ABC_membrane"/>
    <property type="match status" value="1"/>
</dbReference>
<keyword evidence="3" id="KW-0547">Nucleotide-binding</keyword>
<evidence type="ECO:0000256" key="3">
    <source>
        <dbReference type="ARBA" id="ARBA00022741"/>
    </source>
</evidence>
<feature type="transmembrane region" description="Helical" evidence="7">
    <location>
        <begin position="64"/>
        <end position="89"/>
    </location>
</feature>
<dbReference type="SUPFAM" id="SSF52540">
    <property type="entry name" value="P-loop containing nucleoside triphosphate hydrolases"/>
    <property type="match status" value="1"/>
</dbReference>
<gene>
    <name evidence="10" type="ORF">KGF86_06435</name>
</gene>
<dbReference type="InterPro" id="IPR011527">
    <property type="entry name" value="ABC1_TM_dom"/>
</dbReference>
<feature type="transmembrane region" description="Helical" evidence="7">
    <location>
        <begin position="135"/>
        <end position="156"/>
    </location>
</feature>
<dbReference type="InterPro" id="IPR003439">
    <property type="entry name" value="ABC_transporter-like_ATP-bd"/>
</dbReference>
<dbReference type="InterPro" id="IPR036640">
    <property type="entry name" value="ABC1_TM_sf"/>
</dbReference>
<dbReference type="PANTHER" id="PTHR43394:SF1">
    <property type="entry name" value="ATP-BINDING CASSETTE SUB-FAMILY B MEMBER 10, MITOCHONDRIAL"/>
    <property type="match status" value="1"/>
</dbReference>
<dbReference type="InterPro" id="IPR003593">
    <property type="entry name" value="AAA+_ATPase"/>
</dbReference>